<organism evidence="1 2">
    <name type="scientific">Ceratodon purpureus</name>
    <name type="common">Fire moss</name>
    <name type="synonym">Dicranum purpureum</name>
    <dbReference type="NCBI Taxonomy" id="3225"/>
    <lineage>
        <taxon>Eukaryota</taxon>
        <taxon>Viridiplantae</taxon>
        <taxon>Streptophyta</taxon>
        <taxon>Embryophyta</taxon>
        <taxon>Bryophyta</taxon>
        <taxon>Bryophytina</taxon>
        <taxon>Bryopsida</taxon>
        <taxon>Dicranidae</taxon>
        <taxon>Pseudoditrichales</taxon>
        <taxon>Ditrichaceae</taxon>
        <taxon>Ceratodon</taxon>
    </lineage>
</organism>
<proteinExistence type="predicted"/>
<dbReference type="AlphaFoldDB" id="A0A8T0H1E2"/>
<protein>
    <submittedName>
        <fullName evidence="1">Uncharacterized protein</fullName>
    </submittedName>
</protein>
<reference evidence="1" key="1">
    <citation type="submission" date="2020-06" db="EMBL/GenBank/DDBJ databases">
        <title>WGS assembly of Ceratodon purpureus strain R40.</title>
        <authorList>
            <person name="Carey S.B."/>
            <person name="Jenkins J."/>
            <person name="Shu S."/>
            <person name="Lovell J.T."/>
            <person name="Sreedasyam A."/>
            <person name="Maumus F."/>
            <person name="Tiley G.P."/>
            <person name="Fernandez-Pozo N."/>
            <person name="Barry K."/>
            <person name="Chen C."/>
            <person name="Wang M."/>
            <person name="Lipzen A."/>
            <person name="Daum C."/>
            <person name="Saski C.A."/>
            <person name="Payton A.C."/>
            <person name="Mcbreen J.C."/>
            <person name="Conrad R.E."/>
            <person name="Kollar L.M."/>
            <person name="Olsson S."/>
            <person name="Huttunen S."/>
            <person name="Landis J.B."/>
            <person name="Wickett N.J."/>
            <person name="Johnson M.G."/>
            <person name="Rensing S.A."/>
            <person name="Grimwood J."/>
            <person name="Schmutz J."/>
            <person name="Mcdaniel S.F."/>
        </authorList>
    </citation>
    <scope>NUCLEOTIDE SEQUENCE</scope>
    <source>
        <strain evidence="1">R40</strain>
    </source>
</reference>
<accession>A0A8T0H1E2</accession>
<sequence>MLVFGDVLLMLCDFDRVGMQWRVKLGEKATSWDGVILVCHFGSGSGADPGCWESGEWASSAAAMGLRGVRAGASVFRWGVWWWWRSVAGLWWLLCEWFRWAASGVIPLVATLLLASLSRSVWV</sequence>
<dbReference type="Proteomes" id="UP000822688">
    <property type="component" value="Chromosome 7"/>
</dbReference>
<comment type="caution">
    <text evidence="1">The sequence shown here is derived from an EMBL/GenBank/DDBJ whole genome shotgun (WGS) entry which is preliminary data.</text>
</comment>
<evidence type="ECO:0000313" key="2">
    <source>
        <dbReference type="Proteomes" id="UP000822688"/>
    </source>
</evidence>
<gene>
    <name evidence="1" type="ORF">KC19_7G023800</name>
</gene>
<evidence type="ECO:0000313" key="1">
    <source>
        <dbReference type="EMBL" id="KAG0565921.1"/>
    </source>
</evidence>
<keyword evidence="2" id="KW-1185">Reference proteome</keyword>
<dbReference type="EMBL" id="CM026428">
    <property type="protein sequence ID" value="KAG0565921.1"/>
    <property type="molecule type" value="Genomic_DNA"/>
</dbReference>
<name>A0A8T0H1E2_CERPU</name>